<evidence type="ECO:0000313" key="3">
    <source>
        <dbReference type="EMBL" id="PWB95827.1"/>
    </source>
</evidence>
<dbReference type="OrthoDB" id="9807591at2"/>
<feature type="transmembrane region" description="Helical" evidence="1">
    <location>
        <begin position="174"/>
        <end position="195"/>
    </location>
</feature>
<feature type="transmembrane region" description="Helical" evidence="1">
    <location>
        <begin position="80"/>
        <end position="98"/>
    </location>
</feature>
<organism evidence="3 4">
    <name type="scientific">Methylosinus sporium</name>
    <dbReference type="NCBI Taxonomy" id="428"/>
    <lineage>
        <taxon>Bacteria</taxon>
        <taxon>Pseudomonadati</taxon>
        <taxon>Pseudomonadota</taxon>
        <taxon>Alphaproteobacteria</taxon>
        <taxon>Hyphomicrobiales</taxon>
        <taxon>Methylocystaceae</taxon>
        <taxon>Methylosinus</taxon>
    </lineage>
</organism>
<reference evidence="3 4" key="1">
    <citation type="journal article" date="2018" name="Appl. Microbiol. Biotechnol.">
        <title>Co-cultivation of the strictly anaerobic methanogen Methanosarcina barkeri with aerobic methanotrophs in an oxygen-limited membrane bioreactor.</title>
        <authorList>
            <person name="In 't Zandt M.H."/>
            <person name="van den Bosch T.J.M."/>
            <person name="Rijkers R."/>
            <person name="van Kessel M.A.H.J."/>
            <person name="Jetten M.S.M."/>
            <person name="Welte C.U."/>
        </authorList>
    </citation>
    <scope>NUCLEOTIDE SEQUENCE [LARGE SCALE GENOMIC DNA]</scope>
    <source>
        <strain evidence="3 4">DSM 17706</strain>
    </source>
</reference>
<sequence length="301" mass="32343">MTARLLWLDVARGLAVLAMFAFHFGWDLGHFGHIDPDIPYTDAYKAFGHAIAASFLVIAGLSLTLAHGTVFRARAYWRRLALLIGAALLVSGGTYIAFPSSFVFFGILHCIAAASLLALPFLFLPWPAAFAAGFALVAASFFARASVFDAPWLWWTGLSTFEPMTNDYRPLAPWAGALFFGVGAAKLARLCPAAVANSPHNIATRSVAFLGRHSLALYLVHQPLFFAGFTAVAMLTAPMHNARFEEACRAQCVASGASAQKCETACDCAAREAAREDALPDAATDEGRARLERIARACVIK</sequence>
<keyword evidence="1" id="KW-0472">Membrane</keyword>
<proteinExistence type="predicted"/>
<feature type="transmembrane region" description="Helical" evidence="1">
    <location>
        <begin position="131"/>
        <end position="154"/>
    </location>
</feature>
<keyword evidence="4" id="KW-1185">Reference proteome</keyword>
<dbReference type="InterPro" id="IPR012429">
    <property type="entry name" value="HGSNAT_cat"/>
</dbReference>
<dbReference type="AlphaFoldDB" id="A0A2U1SW28"/>
<protein>
    <recommendedName>
        <fullName evidence="2">Heparan-alpha-glucosaminide N-acetyltransferase catalytic domain-containing protein</fullName>
    </recommendedName>
</protein>
<evidence type="ECO:0000259" key="2">
    <source>
        <dbReference type="Pfam" id="PF07786"/>
    </source>
</evidence>
<keyword evidence="1" id="KW-1133">Transmembrane helix</keyword>
<name>A0A2U1SW28_METSR</name>
<feature type="transmembrane region" description="Helical" evidence="1">
    <location>
        <begin position="7"/>
        <end position="26"/>
    </location>
</feature>
<dbReference type="Proteomes" id="UP000245137">
    <property type="component" value="Unassembled WGS sequence"/>
</dbReference>
<feature type="domain" description="Heparan-alpha-glucosaminide N-acetyltransferase catalytic" evidence="2">
    <location>
        <begin position="4"/>
        <end position="223"/>
    </location>
</feature>
<evidence type="ECO:0000256" key="1">
    <source>
        <dbReference type="SAM" id="Phobius"/>
    </source>
</evidence>
<dbReference type="Pfam" id="PF07786">
    <property type="entry name" value="HGSNAT_cat"/>
    <property type="match status" value="1"/>
</dbReference>
<feature type="transmembrane region" description="Helical" evidence="1">
    <location>
        <begin position="104"/>
        <end position="124"/>
    </location>
</feature>
<feature type="transmembrane region" description="Helical" evidence="1">
    <location>
        <begin position="215"/>
        <end position="235"/>
    </location>
</feature>
<feature type="transmembrane region" description="Helical" evidence="1">
    <location>
        <begin position="46"/>
        <end position="68"/>
    </location>
</feature>
<dbReference type="RefSeq" id="WP_108915500.1">
    <property type="nucleotide sequence ID" value="NZ_BGJY01000001.1"/>
</dbReference>
<comment type="caution">
    <text evidence="3">The sequence shown here is derived from an EMBL/GenBank/DDBJ whole genome shotgun (WGS) entry which is preliminary data.</text>
</comment>
<evidence type="ECO:0000313" key="4">
    <source>
        <dbReference type="Proteomes" id="UP000245137"/>
    </source>
</evidence>
<keyword evidence="1" id="KW-0812">Transmembrane</keyword>
<dbReference type="EMBL" id="PUIV01000001">
    <property type="protein sequence ID" value="PWB95827.1"/>
    <property type="molecule type" value="Genomic_DNA"/>
</dbReference>
<accession>A0A2U1SW28</accession>
<gene>
    <name evidence="3" type="ORF">C5689_01630</name>
</gene>